<organism evidence="1 2">
    <name type="scientific">Williamsoniiplasma lucivorax</name>
    <dbReference type="NCBI Taxonomy" id="209274"/>
    <lineage>
        <taxon>Bacteria</taxon>
        <taxon>Bacillati</taxon>
        <taxon>Mycoplasmatota</taxon>
        <taxon>Mollicutes</taxon>
        <taxon>Entomoplasmatales</taxon>
        <taxon>Williamsoniiplasma</taxon>
    </lineage>
</organism>
<evidence type="ECO:0000313" key="2">
    <source>
        <dbReference type="Proteomes" id="UP000237865"/>
    </source>
</evidence>
<name>A0A2S5RD13_9MOLU</name>
<reference evidence="1 2" key="1">
    <citation type="submission" date="2017-11" db="EMBL/GenBank/DDBJ databases">
        <title>Genome sequence of Entomoplasma lucivorax PIPN-2 (ATCC 49196).</title>
        <authorList>
            <person name="Lo W.-S."/>
            <person name="Gasparich G.E."/>
            <person name="Kuo C.-H."/>
        </authorList>
    </citation>
    <scope>NUCLEOTIDE SEQUENCE [LARGE SCALE GENOMIC DNA]</scope>
    <source>
        <strain evidence="1 2">PIPN-2</strain>
    </source>
</reference>
<keyword evidence="2" id="KW-1185">Reference proteome</keyword>
<protein>
    <submittedName>
        <fullName evidence="1">Uncharacterized protein</fullName>
    </submittedName>
</protein>
<evidence type="ECO:0000313" key="1">
    <source>
        <dbReference type="EMBL" id="PPE05231.1"/>
    </source>
</evidence>
<comment type="caution">
    <text evidence="1">The sequence shown here is derived from an EMBL/GenBank/DDBJ whole genome shotgun (WGS) entry which is preliminary data.</text>
</comment>
<accession>A0A2S5RD13</accession>
<dbReference type="Proteomes" id="UP000237865">
    <property type="component" value="Unassembled WGS sequence"/>
</dbReference>
<gene>
    <name evidence="1" type="ORF">ELUCI_v1c07670</name>
</gene>
<dbReference type="Pfam" id="PF11428">
    <property type="entry name" value="DUF3196"/>
    <property type="match status" value="1"/>
</dbReference>
<dbReference type="EMBL" id="PHNE01000004">
    <property type="protein sequence ID" value="PPE05231.1"/>
    <property type="molecule type" value="Genomic_DNA"/>
</dbReference>
<proteinExistence type="predicted"/>
<dbReference type="RefSeq" id="WP_028126470.1">
    <property type="nucleotide sequence ID" value="NZ_PHNE01000004.1"/>
</dbReference>
<dbReference type="SUPFAM" id="SSF116965">
    <property type="entry name" value="Hypothetical protein MPN330"/>
    <property type="match status" value="1"/>
</dbReference>
<dbReference type="STRING" id="1399797.GCA_000518285_00423"/>
<dbReference type="AlphaFoldDB" id="A0A2S5RD13"/>
<dbReference type="InterPro" id="IPR024503">
    <property type="entry name" value="DUF3196"/>
</dbReference>
<sequence>MFYEELKSEIEKLCVEKKYDQALVLINSELQMPYVPQDFEQYLITLKKEISLHLIDTKHQKQYDLNEIVGLLHDEQDLVSQALAIKALEHINARAILKEIEQYLMNLNMPDENKTLILFALYSQQIDQELKMQKHNGSYLIKPTELKIQAFNEDFDNVAMTIEQIIGVENPSISQIACSSALIYMLVNFPAPHQVSLNNLTAAMILQAYHFLGLELSYEQLQTMITFDVEVVKLILGGKNE</sequence>